<protein>
    <submittedName>
        <fullName evidence="2">Uncharacterized protein</fullName>
    </submittedName>
</protein>
<organism evidence="2 3">
    <name type="scientific">Colletotrichum kahawae</name>
    <name type="common">Coffee berry disease fungus</name>
    <dbReference type="NCBI Taxonomy" id="34407"/>
    <lineage>
        <taxon>Eukaryota</taxon>
        <taxon>Fungi</taxon>
        <taxon>Dikarya</taxon>
        <taxon>Ascomycota</taxon>
        <taxon>Pezizomycotina</taxon>
        <taxon>Sordariomycetes</taxon>
        <taxon>Hypocreomycetidae</taxon>
        <taxon>Glomerellales</taxon>
        <taxon>Glomerellaceae</taxon>
        <taxon>Colletotrichum</taxon>
        <taxon>Colletotrichum gloeosporioides species complex</taxon>
    </lineage>
</organism>
<evidence type="ECO:0000256" key="1">
    <source>
        <dbReference type="SAM" id="MobiDB-lite"/>
    </source>
</evidence>
<dbReference type="Proteomes" id="UP001281614">
    <property type="component" value="Unassembled WGS sequence"/>
</dbReference>
<proteinExistence type="predicted"/>
<evidence type="ECO:0000313" key="3">
    <source>
        <dbReference type="Proteomes" id="UP001281614"/>
    </source>
</evidence>
<gene>
    <name evidence="2" type="ORF">CKAH01_16547</name>
</gene>
<feature type="region of interest" description="Disordered" evidence="1">
    <location>
        <begin position="73"/>
        <end position="98"/>
    </location>
</feature>
<accession>A0AAD9YFE7</accession>
<keyword evidence="3" id="KW-1185">Reference proteome</keyword>
<name>A0AAD9YFE7_COLKA</name>
<reference evidence="2" key="1">
    <citation type="submission" date="2023-02" db="EMBL/GenBank/DDBJ databases">
        <title>Colletotrichum kahawae CIFC_Que2 genome sequencing and assembly.</title>
        <authorList>
            <person name="Baroncelli R."/>
        </authorList>
    </citation>
    <scope>NUCLEOTIDE SEQUENCE</scope>
    <source>
        <strain evidence="2">CIFC_Que2</strain>
    </source>
</reference>
<evidence type="ECO:0000313" key="2">
    <source>
        <dbReference type="EMBL" id="KAK2760144.1"/>
    </source>
</evidence>
<feature type="compositionally biased region" description="Basic residues" evidence="1">
    <location>
        <begin position="81"/>
        <end position="92"/>
    </location>
</feature>
<dbReference type="AlphaFoldDB" id="A0AAD9YFE7"/>
<comment type="caution">
    <text evidence="2">The sequence shown here is derived from an EMBL/GenBank/DDBJ whole genome shotgun (WGS) entry which is preliminary data.</text>
</comment>
<sequence>MDYERCAALHNCLVDYRLAAAEDSLDLDLDDPAANRDNTFMSTHSTAIPDIFPRLHPSVVAFLAAARMPTRRLPRPGLRQRLGRHLRQRPRRPVFGAR</sequence>
<dbReference type="EMBL" id="VYYT01000173">
    <property type="protein sequence ID" value="KAK2760144.1"/>
    <property type="molecule type" value="Genomic_DNA"/>
</dbReference>